<evidence type="ECO:0000313" key="1">
    <source>
        <dbReference type="EMBL" id="MDI4668236.1"/>
    </source>
</evidence>
<sequence>MHHYSFVAANSLDTNMLNNLESRFELQESVCLNNLEELKLLLAMHGLSLSKIINLDLIDIEHCWLVEGASKEIAYSDFDDFYQHWLGVSHRESTMDEYGQFIYLNSFMNRFKKAKLKLICQEI</sequence>
<organism evidence="1 2">
    <name type="scientific">Pseudoalteromonas shioyasakiensis</name>
    <dbReference type="NCBI Taxonomy" id="1190813"/>
    <lineage>
        <taxon>Bacteria</taxon>
        <taxon>Pseudomonadati</taxon>
        <taxon>Pseudomonadota</taxon>
        <taxon>Gammaproteobacteria</taxon>
        <taxon>Alteromonadales</taxon>
        <taxon>Pseudoalteromonadaceae</taxon>
        <taxon>Pseudoalteromonas</taxon>
    </lineage>
</organism>
<dbReference type="Proteomes" id="UP001156974">
    <property type="component" value="Unassembled WGS sequence"/>
</dbReference>
<gene>
    <name evidence="1" type="ORF">MKZ47_03830</name>
</gene>
<evidence type="ECO:0000313" key="2">
    <source>
        <dbReference type="Proteomes" id="UP001156974"/>
    </source>
</evidence>
<dbReference type="RefSeq" id="WP_175081835.1">
    <property type="nucleotide sequence ID" value="NZ_JAKUMG010000001.1"/>
</dbReference>
<name>A0ABT6TWG8_9GAMM</name>
<accession>A0ABT6TWG8</accession>
<proteinExistence type="predicted"/>
<reference evidence="1 2" key="1">
    <citation type="submission" date="2022-02" db="EMBL/GenBank/DDBJ databases">
        <title>Genome analysis of Beneficial Microorganisms for Coral consortium from Pocillopora damicornis.</title>
        <authorList>
            <person name="Rosado P.M."/>
            <person name="Cardoso P.M."/>
            <person name="Rosado J.G."/>
            <person name="Schultz J."/>
            <person name="Rocha U."/>
            <person name="Costa T.K."/>
            <person name="Peixoto R.S."/>
        </authorList>
    </citation>
    <scope>NUCLEOTIDE SEQUENCE [LARGE SCALE GENOMIC DNA]</scope>
    <source>
        <strain evidence="1 2">BMC5</strain>
    </source>
</reference>
<protein>
    <submittedName>
        <fullName evidence="1">Uncharacterized protein</fullName>
    </submittedName>
</protein>
<comment type="caution">
    <text evidence="1">The sequence shown here is derived from an EMBL/GenBank/DDBJ whole genome shotgun (WGS) entry which is preliminary data.</text>
</comment>
<dbReference type="EMBL" id="JAKUMG010000001">
    <property type="protein sequence ID" value="MDI4668236.1"/>
    <property type="molecule type" value="Genomic_DNA"/>
</dbReference>
<keyword evidence="2" id="KW-1185">Reference proteome</keyword>